<evidence type="ECO:0000313" key="3">
    <source>
        <dbReference type="EMBL" id="GAA4180913.1"/>
    </source>
</evidence>
<feature type="domain" description="Glycosyltransferase 2-like" evidence="2">
    <location>
        <begin position="86"/>
        <end position="203"/>
    </location>
</feature>
<feature type="region of interest" description="Disordered" evidence="1">
    <location>
        <begin position="1"/>
        <end position="59"/>
    </location>
</feature>
<keyword evidence="4" id="KW-1185">Reference proteome</keyword>
<dbReference type="SUPFAM" id="SSF53448">
    <property type="entry name" value="Nucleotide-diphospho-sugar transferases"/>
    <property type="match status" value="1"/>
</dbReference>
<name>A0ABP8AB98_9ACTN</name>
<dbReference type="PANTHER" id="PTHR43179:SF7">
    <property type="entry name" value="RHAMNOSYLTRANSFERASE WBBL"/>
    <property type="match status" value="1"/>
</dbReference>
<accession>A0ABP8AB98</accession>
<gene>
    <name evidence="3" type="ORF">GCM10022252_04470</name>
</gene>
<dbReference type="Pfam" id="PF13692">
    <property type="entry name" value="Glyco_trans_1_4"/>
    <property type="match status" value="1"/>
</dbReference>
<dbReference type="InterPro" id="IPR029044">
    <property type="entry name" value="Nucleotide-diphossugar_trans"/>
</dbReference>
<dbReference type="Gene3D" id="3.90.550.10">
    <property type="entry name" value="Spore Coat Polysaccharide Biosynthesis Protein SpsA, Chain A"/>
    <property type="match status" value="1"/>
</dbReference>
<dbReference type="InterPro" id="IPR001173">
    <property type="entry name" value="Glyco_trans_2-like"/>
</dbReference>
<dbReference type="PANTHER" id="PTHR43179">
    <property type="entry name" value="RHAMNOSYLTRANSFERASE WBBL"/>
    <property type="match status" value="1"/>
</dbReference>
<comment type="caution">
    <text evidence="3">The sequence shown here is derived from an EMBL/GenBank/DDBJ whole genome shotgun (WGS) entry which is preliminary data.</text>
</comment>
<dbReference type="Pfam" id="PF00535">
    <property type="entry name" value="Glycos_transf_2"/>
    <property type="match status" value="1"/>
</dbReference>
<evidence type="ECO:0000313" key="4">
    <source>
        <dbReference type="Proteomes" id="UP001501251"/>
    </source>
</evidence>
<proteinExistence type="predicted"/>
<evidence type="ECO:0000259" key="2">
    <source>
        <dbReference type="Pfam" id="PF00535"/>
    </source>
</evidence>
<dbReference type="Proteomes" id="UP001501251">
    <property type="component" value="Unassembled WGS sequence"/>
</dbReference>
<protein>
    <recommendedName>
        <fullName evidence="2">Glycosyltransferase 2-like domain-containing protein</fullName>
    </recommendedName>
</protein>
<organism evidence="3 4">
    <name type="scientific">Streptosporangium oxazolinicum</name>
    <dbReference type="NCBI Taxonomy" id="909287"/>
    <lineage>
        <taxon>Bacteria</taxon>
        <taxon>Bacillati</taxon>
        <taxon>Actinomycetota</taxon>
        <taxon>Actinomycetes</taxon>
        <taxon>Streptosporangiales</taxon>
        <taxon>Streptosporangiaceae</taxon>
        <taxon>Streptosporangium</taxon>
    </lineage>
</organism>
<sequence length="793" mass="86401">MTGDFSPDIELPRMTGDLSPDIETPRMTGDSDIGASRMTGDFSSDIETPRTTGDFPPSGATAFPVWSSPMRNGSRMAVPDWPPLAIVIVTYSSGEVVEGCLRSLDAALAGAGPARVVVVDNASADDTVERVRRVAPEAEVIQTGRNAGFAAGVNAGIAAADGCDVLVLNPDIRLTPGSVLLLRQALALPGTGIAAPRLTGETGRLHLSLRRRPTVPRALGEALLGGHTAGRIPALGELVVDPAAYGRPQTADWVSGAAWMVSRACLDALDPLDERYFLYSEETEYMLRAGEAGFAVRYEPRAVAVHLGGEQSTSSRLWALSSANRVRMHRERYGRPRGQLMRLAVGLNELVRAVARGGAGGRRHRAALRQLVPLREWPLLPDEEGASATASLTRDGSSPAEKAPSPGYVCFSAQDWWYHNRAHSDFQLMRSVAAHRKVLVVNSIGMRMPMLGRSTQVLRRVGRKLRSVAMLVRRPLRELPGFYVMSPLPLPFYGSPLARRVNALLVRAQVLAVSRALGLHRPVIMVTIPTAWDVVRPMRRRALVFNRSDRHSSFPESDRPTIEALERGLLESSDHVVYVSTALMGEESGVTGDRAHFLDHGVDTDHFRRRPESEQPADLRAIPGPRVGFFGALDDYLVDFDLLERIAVELPGVSLVLIGDATVPMERLTRHPNVHWLGFRPYERIPAYGSGFDVAIMPWLDNPWIRNSNPIKLKEYLALGLPVVSTDFQELANYADRVRIAADGGLFVEAVRATLRDGGLQPADTMRGSVLGASWSSRAARLMALAELPPGPR</sequence>
<feature type="compositionally biased region" description="Polar residues" evidence="1">
    <location>
        <begin position="41"/>
        <end position="51"/>
    </location>
</feature>
<dbReference type="CDD" id="cd04186">
    <property type="entry name" value="GT_2_like_c"/>
    <property type="match status" value="1"/>
</dbReference>
<evidence type="ECO:0000256" key="1">
    <source>
        <dbReference type="SAM" id="MobiDB-lite"/>
    </source>
</evidence>
<dbReference type="EMBL" id="BAABAQ010000001">
    <property type="protein sequence ID" value="GAA4180913.1"/>
    <property type="molecule type" value="Genomic_DNA"/>
</dbReference>
<dbReference type="SUPFAM" id="SSF53756">
    <property type="entry name" value="UDP-Glycosyltransferase/glycogen phosphorylase"/>
    <property type="match status" value="1"/>
</dbReference>
<dbReference type="Gene3D" id="3.40.50.2000">
    <property type="entry name" value="Glycogen Phosphorylase B"/>
    <property type="match status" value="1"/>
</dbReference>
<reference evidence="4" key="1">
    <citation type="journal article" date="2019" name="Int. J. Syst. Evol. Microbiol.">
        <title>The Global Catalogue of Microorganisms (GCM) 10K type strain sequencing project: providing services to taxonomists for standard genome sequencing and annotation.</title>
        <authorList>
            <consortium name="The Broad Institute Genomics Platform"/>
            <consortium name="The Broad Institute Genome Sequencing Center for Infectious Disease"/>
            <person name="Wu L."/>
            <person name="Ma J."/>
        </authorList>
    </citation>
    <scope>NUCLEOTIDE SEQUENCE [LARGE SCALE GENOMIC DNA]</scope>
    <source>
        <strain evidence="4">JCM 17388</strain>
    </source>
</reference>